<organism evidence="3 4">
    <name type="scientific">Cryptosporangium aurantiacum</name>
    <dbReference type="NCBI Taxonomy" id="134849"/>
    <lineage>
        <taxon>Bacteria</taxon>
        <taxon>Bacillati</taxon>
        <taxon>Actinomycetota</taxon>
        <taxon>Actinomycetes</taxon>
        <taxon>Cryptosporangiales</taxon>
        <taxon>Cryptosporangiaceae</taxon>
        <taxon>Cryptosporangium</taxon>
    </lineage>
</organism>
<accession>A0A1M7REI3</accession>
<keyword evidence="2" id="KW-0812">Transmembrane</keyword>
<evidence type="ECO:0000256" key="2">
    <source>
        <dbReference type="SAM" id="Phobius"/>
    </source>
</evidence>
<sequence length="84" mass="9253">MTERKKVRKRKATSPGPPASFWGRNADEFWRTTRHCLDSSGRAVRFCLVLVVAAILTRIVLEGAGAASADALEEVTTLLRSHQS</sequence>
<proteinExistence type="predicted"/>
<evidence type="ECO:0000313" key="3">
    <source>
        <dbReference type="EMBL" id="SHN44644.1"/>
    </source>
</evidence>
<keyword evidence="2" id="KW-1133">Transmembrane helix</keyword>
<gene>
    <name evidence="3" type="ORF">SAMN05443668_110300</name>
</gene>
<feature type="region of interest" description="Disordered" evidence="1">
    <location>
        <begin position="1"/>
        <end position="20"/>
    </location>
</feature>
<keyword evidence="4" id="KW-1185">Reference proteome</keyword>
<feature type="transmembrane region" description="Helical" evidence="2">
    <location>
        <begin position="43"/>
        <end position="61"/>
    </location>
</feature>
<reference evidence="3 4" key="1">
    <citation type="submission" date="2016-11" db="EMBL/GenBank/DDBJ databases">
        <authorList>
            <person name="Jaros S."/>
            <person name="Januszkiewicz K."/>
            <person name="Wedrychowicz H."/>
        </authorList>
    </citation>
    <scope>NUCLEOTIDE SEQUENCE [LARGE SCALE GENOMIC DNA]</scope>
    <source>
        <strain evidence="3 4">DSM 46144</strain>
    </source>
</reference>
<feature type="compositionally biased region" description="Basic residues" evidence="1">
    <location>
        <begin position="1"/>
        <end position="12"/>
    </location>
</feature>
<protein>
    <submittedName>
        <fullName evidence="3">Uncharacterized protein</fullName>
    </submittedName>
</protein>
<dbReference type="Proteomes" id="UP000184440">
    <property type="component" value="Unassembled WGS sequence"/>
</dbReference>
<evidence type="ECO:0000256" key="1">
    <source>
        <dbReference type="SAM" id="MobiDB-lite"/>
    </source>
</evidence>
<name>A0A1M7REI3_9ACTN</name>
<dbReference type="AlphaFoldDB" id="A0A1M7REI3"/>
<evidence type="ECO:0000313" key="4">
    <source>
        <dbReference type="Proteomes" id="UP000184440"/>
    </source>
</evidence>
<keyword evidence="2" id="KW-0472">Membrane</keyword>
<dbReference type="EMBL" id="FRCS01000010">
    <property type="protein sequence ID" value="SHN44644.1"/>
    <property type="molecule type" value="Genomic_DNA"/>
</dbReference>